<evidence type="ECO:0000256" key="1">
    <source>
        <dbReference type="SAM" id="Phobius"/>
    </source>
</evidence>
<keyword evidence="1" id="KW-1133">Transmembrane helix</keyword>
<dbReference type="EMBL" id="CM015719">
    <property type="protein sequence ID" value="KAF3692914.1"/>
    <property type="molecule type" value="Genomic_DNA"/>
</dbReference>
<keyword evidence="1" id="KW-0812">Transmembrane</keyword>
<accession>A0A6G1PS01</accession>
<dbReference type="AlphaFoldDB" id="A0A6G1PS01"/>
<dbReference type="Proteomes" id="UP000503349">
    <property type="component" value="Chromosome 8"/>
</dbReference>
<keyword evidence="1" id="KW-0472">Membrane</keyword>
<protein>
    <submittedName>
        <fullName evidence="2">Uncharacterized protein</fullName>
    </submittedName>
</protein>
<gene>
    <name evidence="2" type="ORF">EXN66_Car008590</name>
</gene>
<evidence type="ECO:0000313" key="2">
    <source>
        <dbReference type="EMBL" id="KAF3692914.1"/>
    </source>
</evidence>
<sequence length="79" mass="8782">MGFYLCDVTNVYRLSRNTQTGSPEEKTTYMCRGPCNVEANAKIQNFLIAPIIHGFAPVLLSVLLTPKSGLSQKSRHLKI</sequence>
<organism evidence="2 3">
    <name type="scientific">Channa argus</name>
    <name type="common">Northern snakehead</name>
    <name type="synonym">Ophicephalus argus</name>
    <dbReference type="NCBI Taxonomy" id="215402"/>
    <lineage>
        <taxon>Eukaryota</taxon>
        <taxon>Metazoa</taxon>
        <taxon>Chordata</taxon>
        <taxon>Craniata</taxon>
        <taxon>Vertebrata</taxon>
        <taxon>Euteleostomi</taxon>
        <taxon>Actinopterygii</taxon>
        <taxon>Neopterygii</taxon>
        <taxon>Teleostei</taxon>
        <taxon>Neoteleostei</taxon>
        <taxon>Acanthomorphata</taxon>
        <taxon>Anabantaria</taxon>
        <taxon>Anabantiformes</taxon>
        <taxon>Channoidei</taxon>
        <taxon>Channidae</taxon>
        <taxon>Channa</taxon>
    </lineage>
</organism>
<reference evidence="3" key="2">
    <citation type="submission" date="2019-02" db="EMBL/GenBank/DDBJ databases">
        <title>Opniocepnalus argus Var Kimnra genome.</title>
        <authorList>
            <person name="Zhou C."/>
            <person name="Xiao S."/>
        </authorList>
    </citation>
    <scope>NUCLEOTIDE SEQUENCE [LARGE SCALE GENOMIC DNA]</scope>
</reference>
<evidence type="ECO:0000313" key="3">
    <source>
        <dbReference type="Proteomes" id="UP000503349"/>
    </source>
</evidence>
<name>A0A6G1PS01_CHAAH</name>
<reference evidence="2 3" key="1">
    <citation type="submission" date="2019-02" db="EMBL/GenBank/DDBJ databases">
        <title>Opniocepnalus argus genome.</title>
        <authorList>
            <person name="Zhou C."/>
            <person name="Xiao S."/>
        </authorList>
    </citation>
    <scope>NUCLEOTIDE SEQUENCE [LARGE SCALE GENOMIC DNA]</scope>
    <source>
        <strain evidence="2">OARG1902GOOAL</strain>
        <tissue evidence="2">Muscle</tissue>
    </source>
</reference>
<proteinExistence type="predicted"/>
<keyword evidence="3" id="KW-1185">Reference proteome</keyword>
<feature type="transmembrane region" description="Helical" evidence="1">
    <location>
        <begin position="46"/>
        <end position="65"/>
    </location>
</feature>